<reference evidence="1" key="1">
    <citation type="submission" date="2023-11" db="EMBL/GenBank/DDBJ databases">
        <authorList>
            <person name="Poullet M."/>
        </authorList>
    </citation>
    <scope>NUCLEOTIDE SEQUENCE</scope>
    <source>
        <strain evidence="1">E1834</strain>
    </source>
</reference>
<dbReference type="Proteomes" id="UP001497535">
    <property type="component" value="Unassembled WGS sequence"/>
</dbReference>
<sequence length="110" mass="12566">MYSVGHALLVAGHLVATTLSRPLCRRPPCRRPTLSQATLSQGVKNFYADMESRKEAFCARSGFSGVIWFGCTLSKPPEEFTRIRENNKREKTLKNFIKKFLKKPLSRFTN</sequence>
<accession>A0ACB0YLC1</accession>
<name>A0ACB0YLC1_MELEN</name>
<comment type="caution">
    <text evidence="1">The sequence shown here is derived from an EMBL/GenBank/DDBJ whole genome shotgun (WGS) entry which is preliminary data.</text>
</comment>
<protein>
    <submittedName>
        <fullName evidence="1">Uncharacterized protein</fullName>
    </submittedName>
</protein>
<organism evidence="1 2">
    <name type="scientific">Meloidogyne enterolobii</name>
    <name type="common">Root-knot nematode worm</name>
    <name type="synonym">Meloidogyne mayaguensis</name>
    <dbReference type="NCBI Taxonomy" id="390850"/>
    <lineage>
        <taxon>Eukaryota</taxon>
        <taxon>Metazoa</taxon>
        <taxon>Ecdysozoa</taxon>
        <taxon>Nematoda</taxon>
        <taxon>Chromadorea</taxon>
        <taxon>Rhabditida</taxon>
        <taxon>Tylenchina</taxon>
        <taxon>Tylenchomorpha</taxon>
        <taxon>Tylenchoidea</taxon>
        <taxon>Meloidogynidae</taxon>
        <taxon>Meloidogyninae</taxon>
        <taxon>Meloidogyne</taxon>
    </lineage>
</organism>
<evidence type="ECO:0000313" key="1">
    <source>
        <dbReference type="EMBL" id="CAK5051102.1"/>
    </source>
</evidence>
<gene>
    <name evidence="1" type="ORF">MENTE1834_LOCUS13510</name>
</gene>
<evidence type="ECO:0000313" key="2">
    <source>
        <dbReference type="Proteomes" id="UP001497535"/>
    </source>
</evidence>
<proteinExistence type="predicted"/>
<keyword evidence="2" id="KW-1185">Reference proteome</keyword>
<dbReference type="EMBL" id="CAVMJV010000014">
    <property type="protein sequence ID" value="CAK5051102.1"/>
    <property type="molecule type" value="Genomic_DNA"/>
</dbReference>